<evidence type="ECO:0000313" key="2">
    <source>
        <dbReference type="Proteomes" id="UP001164250"/>
    </source>
</evidence>
<gene>
    <name evidence="1" type="ORF">Patl1_02652</name>
</gene>
<accession>A0ACC1C614</accession>
<dbReference type="EMBL" id="CM047897">
    <property type="protein sequence ID" value="KAJ0111079.1"/>
    <property type="molecule type" value="Genomic_DNA"/>
</dbReference>
<reference evidence="2" key="1">
    <citation type="journal article" date="2023" name="G3 (Bethesda)">
        <title>Genome assembly and association tests identify interacting loci associated with vigor, precocity, and sex in interspecific pistachio rootstocks.</title>
        <authorList>
            <person name="Palmer W."/>
            <person name="Jacygrad E."/>
            <person name="Sagayaradj S."/>
            <person name="Cavanaugh K."/>
            <person name="Han R."/>
            <person name="Bertier L."/>
            <person name="Beede B."/>
            <person name="Kafkas S."/>
            <person name="Golino D."/>
            <person name="Preece J."/>
            <person name="Michelmore R."/>
        </authorList>
    </citation>
    <scope>NUCLEOTIDE SEQUENCE [LARGE SCALE GENOMIC DNA]</scope>
</reference>
<evidence type="ECO:0000313" key="1">
    <source>
        <dbReference type="EMBL" id="KAJ0111079.1"/>
    </source>
</evidence>
<keyword evidence="2" id="KW-1185">Reference proteome</keyword>
<protein>
    <submittedName>
        <fullName evidence="1">Uncharacterized protein</fullName>
    </submittedName>
</protein>
<name>A0ACC1C614_9ROSI</name>
<proteinExistence type="predicted"/>
<comment type="caution">
    <text evidence="1">The sequence shown here is derived from an EMBL/GenBank/DDBJ whole genome shotgun (WGS) entry which is preliminary data.</text>
</comment>
<dbReference type="Proteomes" id="UP001164250">
    <property type="component" value="Chromosome 1"/>
</dbReference>
<sequence length="421" mass="46631">MYSLLYLCRDLSFNNLTGPIPKTFNQLAKVDFMYLMGNMLTGVVPKYILESNKIVDVSYNNFTWESSGPIECPRGSVSRVHSCLKHNFPCSASSGQSSMQKLLYAIDTSFIKFVHKSSSELSILTDRYSMHINCGGKELNIGNTKYEADIEAKGASMFYTGPGQYWAFSSTGNFMDNDVVSDVYIQTNTSALSNVSADSSELYRTARVSPLSLTYYGLCLGNGNYTVKLHFAEIIFTNYSSLNSLGRRIFDVYIQGKLVLKHFSIQDEAGGTGIPIVKNFTAPVTSNTLKIQFYWAGRGTTGIPVRGFYGPIISAISVDPSKLLISLSFFLAVARLLNFKPPVLNGKKHCVMVVAGTLASSLLLVLLLLLILRRKGWLGGNVSVDKGNQNKRTQGQPAKEMPPAKKNSRRFYRMQSPYLLI</sequence>
<organism evidence="1 2">
    <name type="scientific">Pistacia atlantica</name>
    <dbReference type="NCBI Taxonomy" id="434234"/>
    <lineage>
        <taxon>Eukaryota</taxon>
        <taxon>Viridiplantae</taxon>
        <taxon>Streptophyta</taxon>
        <taxon>Embryophyta</taxon>
        <taxon>Tracheophyta</taxon>
        <taxon>Spermatophyta</taxon>
        <taxon>Magnoliopsida</taxon>
        <taxon>eudicotyledons</taxon>
        <taxon>Gunneridae</taxon>
        <taxon>Pentapetalae</taxon>
        <taxon>rosids</taxon>
        <taxon>malvids</taxon>
        <taxon>Sapindales</taxon>
        <taxon>Anacardiaceae</taxon>
        <taxon>Pistacia</taxon>
    </lineage>
</organism>